<evidence type="ECO:0000256" key="1">
    <source>
        <dbReference type="SAM" id="SignalP"/>
    </source>
</evidence>
<protein>
    <submittedName>
        <fullName evidence="2">Uncharacterized protein</fullName>
    </submittedName>
</protein>
<reference evidence="2 3" key="1">
    <citation type="submission" date="2019-09" db="EMBL/GenBank/DDBJ databases">
        <title>Nocardioides panacisoli sp. nov., isolated from the soil of a ginseng field.</title>
        <authorList>
            <person name="Cho C."/>
        </authorList>
    </citation>
    <scope>NUCLEOTIDE SEQUENCE [LARGE SCALE GENOMIC DNA]</scope>
    <source>
        <strain evidence="2 3">BN130099</strain>
    </source>
</reference>
<dbReference type="NCBIfam" id="NF045524">
    <property type="entry name" value="MXAN_6640_HExxH"/>
    <property type="match status" value="1"/>
</dbReference>
<accession>A0A5B1LEZ0</accession>
<dbReference type="Proteomes" id="UP000325003">
    <property type="component" value="Unassembled WGS sequence"/>
</dbReference>
<keyword evidence="3" id="KW-1185">Reference proteome</keyword>
<evidence type="ECO:0000313" key="2">
    <source>
        <dbReference type="EMBL" id="KAA1419225.1"/>
    </source>
</evidence>
<evidence type="ECO:0000313" key="3">
    <source>
        <dbReference type="Proteomes" id="UP000325003"/>
    </source>
</evidence>
<dbReference type="AlphaFoldDB" id="A0A5B1LEZ0"/>
<gene>
    <name evidence="2" type="ORF">F0U44_12305</name>
</gene>
<proteinExistence type="predicted"/>
<feature type="signal peptide" evidence="1">
    <location>
        <begin position="1"/>
        <end position="22"/>
    </location>
</feature>
<dbReference type="EMBL" id="VUJV01000003">
    <property type="protein sequence ID" value="KAA1419225.1"/>
    <property type="molecule type" value="Genomic_DNA"/>
</dbReference>
<organism evidence="2 3">
    <name type="scientific">Nocardioides humilatus</name>
    <dbReference type="NCBI Taxonomy" id="2607660"/>
    <lineage>
        <taxon>Bacteria</taxon>
        <taxon>Bacillati</taxon>
        <taxon>Actinomycetota</taxon>
        <taxon>Actinomycetes</taxon>
        <taxon>Propionibacteriales</taxon>
        <taxon>Nocardioidaceae</taxon>
        <taxon>Nocardioides</taxon>
    </lineage>
</organism>
<sequence>MFRLGVAALLLSALVASPSADATTSADPQHTNPRAALAEKALDKVTSLVDNLDQTDGDLTLALRDLAVLKGSLPAAEQARASTYLSRPTANPNQCPDYACYDRGAAVHRVCTARACVHYVRKTEDADNGVPSADEDRDGTPNYVERVLATMSSVDQKYVDAGYRRPLGDGHRGGDDRPDVYLAQIGNQSLYGYCTTDADNVPSHGATWAYCVLDNDYARSEFPVHTPIQNMQVTAAHEYFHAVQFGYDIGEDAWFMEATATWAEDEVFDKVNDNVSYLPIGPMGHPDLSLDTFRNGYWYGAWIFFRHVTEHFPQSQAGMPTIVRTMWRKADAADADAPNLSSIEAIEAALEGKDSTVAAQFLRMAADNLHPRRWYDEGSRYPGTKVDGTWSLGPALTTKTAHVAEDHLTSASYRFEPSVTGRQWRLGVTLDLAPLEEGSAAVVRVLMKAGGVRTNFVTLSDEGDFTGNFLFDSNRVKAVEVTVANGSTRYTCGVGTSWSCEGRPLDQRVAQKITAAAHQN</sequence>
<comment type="caution">
    <text evidence="2">The sequence shown here is derived from an EMBL/GenBank/DDBJ whole genome shotgun (WGS) entry which is preliminary data.</text>
</comment>
<feature type="chain" id="PRO_5023148023" evidence="1">
    <location>
        <begin position="23"/>
        <end position="520"/>
    </location>
</feature>
<name>A0A5B1LEZ0_9ACTN</name>
<dbReference type="RefSeq" id="WP_149728560.1">
    <property type="nucleotide sequence ID" value="NZ_VUJV01000003.1"/>
</dbReference>
<reference evidence="2 3" key="2">
    <citation type="submission" date="2019-09" db="EMBL/GenBank/DDBJ databases">
        <authorList>
            <person name="Jin C."/>
        </authorList>
    </citation>
    <scope>NUCLEOTIDE SEQUENCE [LARGE SCALE GENOMIC DNA]</scope>
    <source>
        <strain evidence="2 3">BN130099</strain>
    </source>
</reference>
<keyword evidence="1" id="KW-0732">Signal</keyword>